<dbReference type="Proteomes" id="UP000031978">
    <property type="component" value="Unassembled WGS sequence"/>
</dbReference>
<reference evidence="1 2" key="1">
    <citation type="submission" date="2014-12" db="EMBL/GenBank/DDBJ databases">
        <title>Draft Genome Sequences of Five Spore-Forming Food Isolates of Bacillus pumilus.</title>
        <authorList>
            <person name="de Jong A."/>
            <person name="van Heel A.J."/>
            <person name="Montalban-Lopez M."/>
            <person name="Krawczyk A.O."/>
            <person name="Berendsen E.M."/>
            <person name="Wells-Bennik M."/>
            <person name="Kuipers O.P."/>
        </authorList>
    </citation>
    <scope>NUCLEOTIDE SEQUENCE [LARGE SCALE GENOMIC DNA]</scope>
    <source>
        <strain evidence="1 2">B4127</strain>
    </source>
</reference>
<sequence length="236" mass="27409">MDLNKMVMKSLTKMETEGKVQEIVDNHIAKTIGSIVGDLFGNWSEFSKNLKKQVEEELQVNLKELDLASYNTFIMKAVKEKLDDSIASEGVKRINETIDSLLDSAKSEYSLSELVKEMAKEVETDDLEYDDYHEMTMIIDDTFSLSKIIYLDSENDKEKYDCKYTFWVDKETGKISNIQIKENRRHSRDVNEFDARAIMRGFRGLEEILFKMYARGSKLIVDEDNVELEIANTEYD</sequence>
<organism evidence="1 2">
    <name type="scientific">Bacillus pumilus</name>
    <name type="common">Bacillus mesentericus</name>
    <dbReference type="NCBI Taxonomy" id="1408"/>
    <lineage>
        <taxon>Bacteria</taxon>
        <taxon>Bacillati</taxon>
        <taxon>Bacillota</taxon>
        <taxon>Bacilli</taxon>
        <taxon>Bacillales</taxon>
        <taxon>Bacillaceae</taxon>
        <taxon>Bacillus</taxon>
    </lineage>
</organism>
<protein>
    <submittedName>
        <fullName evidence="1">Uncharacterized protein</fullName>
    </submittedName>
</protein>
<evidence type="ECO:0000313" key="1">
    <source>
        <dbReference type="EMBL" id="KIL12183.1"/>
    </source>
</evidence>
<name>A0AB34QQD1_BACPU</name>
<comment type="caution">
    <text evidence="1">The sequence shown here is derived from an EMBL/GenBank/DDBJ whole genome shotgun (WGS) entry which is preliminary data.</text>
</comment>
<dbReference type="EMBL" id="JXCL01000040">
    <property type="protein sequence ID" value="KIL12183.1"/>
    <property type="molecule type" value="Genomic_DNA"/>
</dbReference>
<proteinExistence type="predicted"/>
<accession>A0AB34QQD1</accession>
<evidence type="ECO:0000313" key="2">
    <source>
        <dbReference type="Proteomes" id="UP000031978"/>
    </source>
</evidence>
<dbReference type="AlphaFoldDB" id="A0AB34QQD1"/>
<dbReference type="RefSeq" id="WP_044141733.1">
    <property type="nucleotide sequence ID" value="NZ_JXCL01000040.1"/>
</dbReference>
<gene>
    <name evidence="1" type="ORF">B4127_1514</name>
</gene>